<dbReference type="AlphaFoldDB" id="A0A1R1K110"/>
<evidence type="ECO:0000313" key="9">
    <source>
        <dbReference type="EMBL" id="OMG93090.1"/>
    </source>
</evidence>
<dbReference type="PROSITE" id="PS50928">
    <property type="entry name" value="ABC_TM1"/>
    <property type="match status" value="1"/>
</dbReference>
<keyword evidence="6 7" id="KW-0472">Membrane</keyword>
<evidence type="ECO:0000256" key="3">
    <source>
        <dbReference type="ARBA" id="ARBA00022475"/>
    </source>
</evidence>
<dbReference type="GO" id="GO:0015416">
    <property type="term" value="F:ABC-type phosphonate transporter activity"/>
    <property type="evidence" value="ECO:0007669"/>
    <property type="project" value="InterPro"/>
</dbReference>
<evidence type="ECO:0000256" key="7">
    <source>
        <dbReference type="RuleBase" id="RU363032"/>
    </source>
</evidence>
<feature type="transmembrane region" description="Helical" evidence="7">
    <location>
        <begin position="128"/>
        <end position="152"/>
    </location>
</feature>
<dbReference type="PANTHER" id="PTHR30043:SF1">
    <property type="entry name" value="ABC TRANSPORT SYSTEM PERMEASE PROTEIN P69"/>
    <property type="match status" value="1"/>
</dbReference>
<evidence type="ECO:0000256" key="1">
    <source>
        <dbReference type="ARBA" id="ARBA00004651"/>
    </source>
</evidence>
<keyword evidence="4 7" id="KW-0812">Transmembrane</keyword>
<reference evidence="9 10" key="1">
    <citation type="submission" date="2016-09" db="EMBL/GenBank/DDBJ databases">
        <title>Phylogenomics of Achromobacter.</title>
        <authorList>
            <person name="Jeukens J."/>
            <person name="Freschi L."/>
            <person name="Vincent A.T."/>
            <person name="Emond-Rheault J.-G."/>
            <person name="Kukavica-Ibrulj I."/>
            <person name="Charette S.J."/>
            <person name="Levesque R.C."/>
        </authorList>
    </citation>
    <scope>NUCLEOTIDE SEQUENCE [LARGE SCALE GENOMIC DNA]</scope>
    <source>
        <strain evidence="9 10">AUS488</strain>
    </source>
</reference>
<dbReference type="CDD" id="cd06261">
    <property type="entry name" value="TM_PBP2"/>
    <property type="match status" value="1"/>
</dbReference>
<keyword evidence="2 7" id="KW-0813">Transport</keyword>
<dbReference type="InterPro" id="IPR035906">
    <property type="entry name" value="MetI-like_sf"/>
</dbReference>
<evidence type="ECO:0000313" key="10">
    <source>
        <dbReference type="Proteomes" id="UP000187251"/>
    </source>
</evidence>
<dbReference type="Gene3D" id="1.10.3720.10">
    <property type="entry name" value="MetI-like"/>
    <property type="match status" value="1"/>
</dbReference>
<protein>
    <submittedName>
        <fullName evidence="9">Phosphonate ABC transporter, permease protein PhnE</fullName>
    </submittedName>
</protein>
<evidence type="ECO:0000256" key="4">
    <source>
        <dbReference type="ARBA" id="ARBA00022692"/>
    </source>
</evidence>
<comment type="subcellular location">
    <subcellularLocation>
        <location evidence="1 7">Cell membrane</location>
        <topology evidence="1 7">Multi-pass membrane protein</topology>
    </subcellularLocation>
</comment>
<dbReference type="GO" id="GO:0005886">
    <property type="term" value="C:plasma membrane"/>
    <property type="evidence" value="ECO:0007669"/>
    <property type="project" value="UniProtKB-SubCell"/>
</dbReference>
<proteinExistence type="inferred from homology"/>
<dbReference type="PANTHER" id="PTHR30043">
    <property type="entry name" value="PHOSPHONATES TRANSPORT SYSTEM PERMEASE PROTEIN"/>
    <property type="match status" value="1"/>
</dbReference>
<evidence type="ECO:0000256" key="5">
    <source>
        <dbReference type="ARBA" id="ARBA00022989"/>
    </source>
</evidence>
<dbReference type="SUPFAM" id="SSF161098">
    <property type="entry name" value="MetI-like"/>
    <property type="match status" value="1"/>
</dbReference>
<dbReference type="RefSeq" id="WP_003118416.1">
    <property type="nucleotide sequence ID" value="NZ_CYTD01000006.1"/>
</dbReference>
<dbReference type="Proteomes" id="UP000187251">
    <property type="component" value="Unassembled WGS sequence"/>
</dbReference>
<name>A0A1R1K110_ALCXX</name>
<feature type="transmembrane region" description="Helical" evidence="7">
    <location>
        <begin position="81"/>
        <end position="107"/>
    </location>
</feature>
<organism evidence="9 10">
    <name type="scientific">Alcaligenes xylosoxydans xylosoxydans</name>
    <name type="common">Achromobacter xylosoxidans</name>
    <dbReference type="NCBI Taxonomy" id="85698"/>
    <lineage>
        <taxon>Bacteria</taxon>
        <taxon>Pseudomonadati</taxon>
        <taxon>Pseudomonadota</taxon>
        <taxon>Betaproteobacteria</taxon>
        <taxon>Burkholderiales</taxon>
        <taxon>Alcaligenaceae</taxon>
        <taxon>Achromobacter</taxon>
    </lineage>
</organism>
<feature type="transmembrane region" description="Helical" evidence="7">
    <location>
        <begin position="24"/>
        <end position="45"/>
    </location>
</feature>
<evidence type="ECO:0000256" key="2">
    <source>
        <dbReference type="ARBA" id="ARBA00022448"/>
    </source>
</evidence>
<dbReference type="InterPro" id="IPR000515">
    <property type="entry name" value="MetI-like"/>
</dbReference>
<evidence type="ECO:0000256" key="6">
    <source>
        <dbReference type="ARBA" id="ARBA00023136"/>
    </source>
</evidence>
<dbReference type="Pfam" id="PF00528">
    <property type="entry name" value="BPD_transp_1"/>
    <property type="match status" value="1"/>
</dbReference>
<accession>A0A1R1K110</accession>
<sequence>MNQRIEEVMLANVKRDVARRKRHFATSVVVLSLLAVAWYVCQIEFQKLGAGLPRLWSFVVQMFPPDLSDLDVILKGAGETLAMATIGTIFATIIAFPLALMAARNTCPNKWTYRVSRAILNASRGTETFVYALVFVAAVGFGPFSGVLAITFHMVGAIGKMFAEAIEPVDQGPLDALALTGASRAKIIRYGLIPDVMPHLIASVLYIWEFSVRTSTVLGIVGAGGIGQTLKDTVDLLEFNKMITVLAVVLLMVSAIDFISDRLRYLILDTKREGFETLPANN</sequence>
<dbReference type="InterPro" id="IPR005769">
    <property type="entry name" value="PhnE/PtxC"/>
</dbReference>
<gene>
    <name evidence="9" type="ORF">BIZ92_01790</name>
</gene>
<dbReference type="OrthoDB" id="8557224at2"/>
<keyword evidence="3" id="KW-1003">Cell membrane</keyword>
<evidence type="ECO:0000259" key="8">
    <source>
        <dbReference type="PROSITE" id="PS50928"/>
    </source>
</evidence>
<dbReference type="NCBIfam" id="TIGR01097">
    <property type="entry name" value="PhnE"/>
    <property type="match status" value="1"/>
</dbReference>
<keyword evidence="5 7" id="KW-1133">Transmembrane helix</keyword>
<dbReference type="SMR" id="A0A1R1K110"/>
<feature type="domain" description="ABC transmembrane type-1" evidence="8">
    <location>
        <begin position="77"/>
        <end position="260"/>
    </location>
</feature>
<dbReference type="EMBL" id="MJMN01000001">
    <property type="protein sequence ID" value="OMG93090.1"/>
    <property type="molecule type" value="Genomic_DNA"/>
</dbReference>
<comment type="similarity">
    <text evidence="7">Belongs to the binding-protein-dependent transport system permease family.</text>
</comment>
<comment type="caution">
    <text evidence="9">The sequence shown here is derived from an EMBL/GenBank/DDBJ whole genome shotgun (WGS) entry which is preliminary data.</text>
</comment>